<dbReference type="Gene3D" id="3.30.70.270">
    <property type="match status" value="1"/>
</dbReference>
<evidence type="ECO:0000313" key="1">
    <source>
        <dbReference type="EMBL" id="MFC0215977.1"/>
    </source>
</evidence>
<evidence type="ECO:0000313" key="2">
    <source>
        <dbReference type="Proteomes" id="UP001589776"/>
    </source>
</evidence>
<organism evidence="1 2">
    <name type="scientific">Paenibacillus chartarius</name>
    <dbReference type="NCBI Taxonomy" id="747481"/>
    <lineage>
        <taxon>Bacteria</taxon>
        <taxon>Bacillati</taxon>
        <taxon>Bacillota</taxon>
        <taxon>Bacilli</taxon>
        <taxon>Bacillales</taxon>
        <taxon>Paenibacillaceae</taxon>
        <taxon>Paenibacillus</taxon>
    </lineage>
</organism>
<accession>A0ABV6DTK2</accession>
<sequence length="557" mass="63657">MKCISILEVSKKQAYIFNSNKLKDNIGASLIVRYISEELAYDRNWLKCDDPLQQCSSYTLMEGGGQAVYVFPCEEEAVAFNRNVTGFVLQAYPGVEMFCIVHPFDNESTLITDALAEAFRKMAVKKGERSNVAVQTSYGFHEVCTRTGMPASHTDDNEFISDEIYAKRQFAKREQKKAYASLIPEGYEIPTELEQLDDLAVIHIDGNQMGKKLTAFQNHYKKTEEESVPEFNERYRNEFCKFSKEVDDCYKRAFTRMTAKLHKYLNNQPNDSDTESNELPIFPLRPLIAAGDDISFVTSGPIGIRAARMFLEELQLEAVNVGSQYMTMHACAGIAFVKKGYPFSRAHQLAEQLCTNAKTRILEQNRAAGIPEEQNFDFSALDFHILSGDSDESLRNLRKQQYSPSANTTLCLKPYYVTLPEKGSTYLHDSLLPDGASVKQLPRSSREALMKEMERGFDQVKPFPDIELFEAICNRVQSMKLSAKKLKVWIDVHHKTESEQRYFIVQEAMETVLLQRRDLPKHSLHVTRDGIRYAIYYDAIELLSILGVRDRNIEKEV</sequence>
<gene>
    <name evidence="1" type="ORF">ACFFK0_26615</name>
</gene>
<dbReference type="EMBL" id="JBHLWN010000107">
    <property type="protein sequence ID" value="MFC0215977.1"/>
    <property type="molecule type" value="Genomic_DNA"/>
</dbReference>
<protein>
    <submittedName>
        <fullName evidence="1">Uncharacterized protein</fullName>
    </submittedName>
</protein>
<dbReference type="Proteomes" id="UP001589776">
    <property type="component" value="Unassembled WGS sequence"/>
</dbReference>
<comment type="caution">
    <text evidence="1">The sequence shown here is derived from an EMBL/GenBank/DDBJ whole genome shotgun (WGS) entry which is preliminary data.</text>
</comment>
<name>A0ABV6DTK2_9BACL</name>
<dbReference type="InterPro" id="IPR043128">
    <property type="entry name" value="Rev_trsase/Diguanyl_cyclase"/>
</dbReference>
<dbReference type="RefSeq" id="WP_377473693.1">
    <property type="nucleotide sequence ID" value="NZ_JBHLWN010000107.1"/>
</dbReference>
<proteinExistence type="predicted"/>
<keyword evidence="2" id="KW-1185">Reference proteome</keyword>
<reference evidence="1 2" key="1">
    <citation type="submission" date="2024-09" db="EMBL/GenBank/DDBJ databases">
        <authorList>
            <person name="Sun Q."/>
            <person name="Mori K."/>
        </authorList>
    </citation>
    <scope>NUCLEOTIDE SEQUENCE [LARGE SCALE GENOMIC DNA]</scope>
    <source>
        <strain evidence="1 2">CCM 7759</strain>
    </source>
</reference>